<feature type="transmembrane region" description="Helical" evidence="2">
    <location>
        <begin position="38"/>
        <end position="60"/>
    </location>
</feature>
<feature type="compositionally biased region" description="Polar residues" evidence="1">
    <location>
        <begin position="134"/>
        <end position="153"/>
    </location>
</feature>
<keyword evidence="2" id="KW-1133">Transmembrane helix</keyword>
<keyword evidence="2" id="KW-0812">Transmembrane</keyword>
<evidence type="ECO:0000313" key="4">
    <source>
        <dbReference type="Proteomes" id="UP000070544"/>
    </source>
</evidence>
<feature type="region of interest" description="Disordered" evidence="1">
    <location>
        <begin position="122"/>
        <end position="263"/>
    </location>
</feature>
<protein>
    <submittedName>
        <fullName evidence="3">Uncharacterized protein</fullName>
    </submittedName>
</protein>
<name>A0A139A8P0_GONPJ</name>
<dbReference type="AlphaFoldDB" id="A0A139A8P0"/>
<dbReference type="Proteomes" id="UP000070544">
    <property type="component" value="Unassembled WGS sequence"/>
</dbReference>
<feature type="region of interest" description="Disordered" evidence="1">
    <location>
        <begin position="323"/>
        <end position="387"/>
    </location>
</feature>
<feature type="compositionally biased region" description="Low complexity" evidence="1">
    <location>
        <begin position="189"/>
        <end position="210"/>
    </location>
</feature>
<accession>A0A139A8P0</accession>
<sequence>MDVDQLAAELYRVALDPRGNLFRGVWPVRDDGDIDPNFVVSAGVAGAVATTTLLALRLFYTAYTTRLASRTRRAALAARLRAVKRARDGLIDEIARLEYACTKVPGGVFDEIERIGHEVEGVLGPDLGEDEAQPQHTTSIDTAAAPSTTTLTNGHAPHEPNGHTPDAASFTSSASTARPAPEIPRPRPSSRFIPTSSSSSTSISSLGSSADQTDAGDATPRGRAPSPVQRTSPGRASKATLANGGAAVDESENPSGAGAGAASATNGLSPATVLFDYPPRPTPPLAVLTPLHRRLLHLDDRLIRLLESLDAYSPSHVARLLRSSGGLPPSAPSDSEGPPVRRTSSPSPGRSRRWEAMEADPESAVGGAVRSGCERVRRRRREVAREVAGRCKGVDRAMERVGRLVKAAEREAEEAKKRAEEEKAAAAAKENGGAEDKAESPGGNSALDPVTPTASGEPGADVLARLEKAFVEGAVGGP</sequence>
<feature type="compositionally biased region" description="Basic and acidic residues" evidence="1">
    <location>
        <begin position="411"/>
        <end position="424"/>
    </location>
</feature>
<proteinExistence type="predicted"/>
<gene>
    <name evidence="3" type="ORF">M427DRAFT_58996</name>
</gene>
<reference evidence="3 4" key="1">
    <citation type="journal article" date="2015" name="Genome Biol. Evol.">
        <title>Phylogenomic analyses indicate that early fungi evolved digesting cell walls of algal ancestors of land plants.</title>
        <authorList>
            <person name="Chang Y."/>
            <person name="Wang S."/>
            <person name="Sekimoto S."/>
            <person name="Aerts A.L."/>
            <person name="Choi C."/>
            <person name="Clum A."/>
            <person name="LaButti K.M."/>
            <person name="Lindquist E.A."/>
            <person name="Yee Ngan C."/>
            <person name="Ohm R.A."/>
            <person name="Salamov A.A."/>
            <person name="Grigoriev I.V."/>
            <person name="Spatafora J.W."/>
            <person name="Berbee M.L."/>
        </authorList>
    </citation>
    <scope>NUCLEOTIDE SEQUENCE [LARGE SCALE GENOMIC DNA]</scope>
    <source>
        <strain evidence="3 4">JEL478</strain>
    </source>
</reference>
<evidence type="ECO:0000313" key="3">
    <source>
        <dbReference type="EMBL" id="KXS13097.1"/>
    </source>
</evidence>
<evidence type="ECO:0000256" key="2">
    <source>
        <dbReference type="SAM" id="Phobius"/>
    </source>
</evidence>
<dbReference type="EMBL" id="KQ965782">
    <property type="protein sequence ID" value="KXS13097.1"/>
    <property type="molecule type" value="Genomic_DNA"/>
</dbReference>
<organism evidence="3 4">
    <name type="scientific">Gonapodya prolifera (strain JEL478)</name>
    <name type="common">Monoblepharis prolifera</name>
    <dbReference type="NCBI Taxonomy" id="1344416"/>
    <lineage>
        <taxon>Eukaryota</taxon>
        <taxon>Fungi</taxon>
        <taxon>Fungi incertae sedis</taxon>
        <taxon>Chytridiomycota</taxon>
        <taxon>Chytridiomycota incertae sedis</taxon>
        <taxon>Monoblepharidomycetes</taxon>
        <taxon>Monoblepharidales</taxon>
        <taxon>Gonapodyaceae</taxon>
        <taxon>Gonapodya</taxon>
    </lineage>
</organism>
<feature type="compositionally biased region" description="Low complexity" evidence="1">
    <location>
        <begin position="338"/>
        <end position="349"/>
    </location>
</feature>
<keyword evidence="2" id="KW-0472">Membrane</keyword>
<feature type="compositionally biased region" description="Low complexity" evidence="1">
    <location>
        <begin position="164"/>
        <end position="180"/>
    </location>
</feature>
<feature type="region of interest" description="Disordered" evidence="1">
    <location>
        <begin position="411"/>
        <end position="461"/>
    </location>
</feature>
<keyword evidence="4" id="KW-1185">Reference proteome</keyword>
<evidence type="ECO:0000256" key="1">
    <source>
        <dbReference type="SAM" id="MobiDB-lite"/>
    </source>
</evidence>